<protein>
    <submittedName>
        <fullName evidence="1">Uncharacterized protein</fullName>
    </submittedName>
</protein>
<dbReference type="AlphaFoldDB" id="A0A8J3T4T8"/>
<keyword evidence="2" id="KW-1185">Reference proteome</keyword>
<sequence>MWTLRSLCEVSRTGWASRRRWSRAVSPLDDCTGVSPHVSTAQRDHVRLEWRTPYPALERARPVAWTCVCRSVIYELRVGAGQGFIRRTVQLDGGHQVLESRSWLQREAWAVWADLLAGRVR</sequence>
<evidence type="ECO:0000313" key="1">
    <source>
        <dbReference type="EMBL" id="GII04233.1"/>
    </source>
</evidence>
<gene>
    <name evidence="1" type="ORF">Pta02_62410</name>
</gene>
<accession>A0A8J3T4T8</accession>
<dbReference type="EMBL" id="BOOK01000048">
    <property type="protein sequence ID" value="GII04233.1"/>
    <property type="molecule type" value="Genomic_DNA"/>
</dbReference>
<comment type="caution">
    <text evidence="1">The sequence shown here is derived from an EMBL/GenBank/DDBJ whole genome shotgun (WGS) entry which is preliminary data.</text>
</comment>
<name>A0A8J3T4T8_9ACTN</name>
<organism evidence="1 2">
    <name type="scientific">Planobispora takensis</name>
    <dbReference type="NCBI Taxonomy" id="1367882"/>
    <lineage>
        <taxon>Bacteria</taxon>
        <taxon>Bacillati</taxon>
        <taxon>Actinomycetota</taxon>
        <taxon>Actinomycetes</taxon>
        <taxon>Streptosporangiales</taxon>
        <taxon>Streptosporangiaceae</taxon>
        <taxon>Planobispora</taxon>
    </lineage>
</organism>
<reference evidence="1" key="1">
    <citation type="submission" date="2021-01" db="EMBL/GenBank/DDBJ databases">
        <title>Whole genome shotgun sequence of Planobispora takensis NBRC 109077.</title>
        <authorList>
            <person name="Komaki H."/>
            <person name="Tamura T."/>
        </authorList>
    </citation>
    <scope>NUCLEOTIDE SEQUENCE</scope>
    <source>
        <strain evidence="1">NBRC 109077</strain>
    </source>
</reference>
<evidence type="ECO:0000313" key="2">
    <source>
        <dbReference type="Proteomes" id="UP000634476"/>
    </source>
</evidence>
<dbReference type="Proteomes" id="UP000634476">
    <property type="component" value="Unassembled WGS sequence"/>
</dbReference>
<proteinExistence type="predicted"/>